<proteinExistence type="predicted"/>
<dbReference type="HOGENOM" id="CLU_111225_0_0_1"/>
<keyword evidence="3" id="KW-1185">Reference proteome</keyword>
<dbReference type="EMBL" id="CDHN01000004">
    <property type="protein sequence ID" value="CEJ92519.1"/>
    <property type="molecule type" value="Genomic_DNA"/>
</dbReference>
<organism evidence="2 3">
    <name type="scientific">[Torrubiella] hemipterigena</name>
    <dbReference type="NCBI Taxonomy" id="1531966"/>
    <lineage>
        <taxon>Eukaryota</taxon>
        <taxon>Fungi</taxon>
        <taxon>Dikarya</taxon>
        <taxon>Ascomycota</taxon>
        <taxon>Pezizomycotina</taxon>
        <taxon>Sordariomycetes</taxon>
        <taxon>Hypocreomycetidae</taxon>
        <taxon>Hypocreales</taxon>
        <taxon>Clavicipitaceae</taxon>
        <taxon>Clavicipitaceae incertae sedis</taxon>
        <taxon>'Torrubiella' clade</taxon>
    </lineage>
</organism>
<evidence type="ECO:0000313" key="3">
    <source>
        <dbReference type="Proteomes" id="UP000039046"/>
    </source>
</evidence>
<evidence type="ECO:0000313" key="2">
    <source>
        <dbReference type="EMBL" id="CEJ92519.1"/>
    </source>
</evidence>
<protein>
    <submittedName>
        <fullName evidence="2">Uncharacterized protein</fullName>
    </submittedName>
</protein>
<dbReference type="AlphaFoldDB" id="A0A0A1TCK9"/>
<reference evidence="2 3" key="1">
    <citation type="journal article" date="2015" name="Genome Announc.">
        <title>Draft Genome Sequence and Gene Annotation of the Entomopathogenic Fungus Verticillium hemipterigenum.</title>
        <authorList>
            <person name="Horn F."/>
            <person name="Habel A."/>
            <person name="Scharf D.H."/>
            <person name="Dworschak J."/>
            <person name="Brakhage A.A."/>
            <person name="Guthke R."/>
            <person name="Hertweck C."/>
            <person name="Linde J."/>
        </authorList>
    </citation>
    <scope>NUCLEOTIDE SEQUENCE [LARGE SCALE GENOMIC DNA]</scope>
</reference>
<evidence type="ECO:0000256" key="1">
    <source>
        <dbReference type="SAM" id="MobiDB-lite"/>
    </source>
</evidence>
<feature type="region of interest" description="Disordered" evidence="1">
    <location>
        <begin position="32"/>
        <end position="61"/>
    </location>
</feature>
<accession>A0A0A1TCK9</accession>
<name>A0A0A1TCK9_9HYPO</name>
<gene>
    <name evidence="2" type="ORF">VHEMI08168</name>
</gene>
<dbReference type="Proteomes" id="UP000039046">
    <property type="component" value="Unassembled WGS sequence"/>
</dbReference>
<dbReference type="OrthoDB" id="3553044at2759"/>
<sequence length="150" mass="17180">MAEVIQPRSASVSSDASSWSLVSNTASHHAQYHHCPSYAPSTQAPRPARQDSLSSIRSSKDLNQEQTQELWECMLDLQELYACYNSTRIDMALDAREKAHEFMPNRFIIDTLNDSLHDLPSEGWQRLYRCLGDETSSSKSKLKLKFWKKD</sequence>